<dbReference type="Proteomes" id="UP000644147">
    <property type="component" value="Unassembled WGS sequence"/>
</dbReference>
<evidence type="ECO:0000313" key="2">
    <source>
        <dbReference type="Proteomes" id="UP000644147"/>
    </source>
</evidence>
<sequence length="430" mass="48641">MPVLKRSAFWGLLSFLLLAGQVAYGQKVTLNGRVLDAKTALPVESVSIQLNDSGETAVTNASGSFSMQIDTVSAPPILTFSHLGYEKFTLQLKSGQTKITVNLTPKTSTLSEVKITASKKLKPAKVRPETVLDFAISQNQLFVLGWETGQKNPSLQILNLYNDSLIMNCRLPVTAEKLFVDCLENLHVLTENFVYQVLSDSASLALYPPEPKAAFEQYLRPCLTTDEKNAYFRQNINKGIIVSFYAVNQQTHETRLFRTVVDEAVITMQKEEKYYQKSKMLSGMYRTPRSAANNALFARQVMFEAPYVPLVKIGKQICLFDHVNGEISFYENDSLRRVLPVNYHLQPNWDKQIVVDKAQERTYVLFRKNGLPELKLLNLQTGELLNSYKLTNPFAGNISVHNGQVYFLYKDPAKNDRQFLYKSPLSPLQN</sequence>
<reference evidence="1 2" key="1">
    <citation type="submission" date="2020-12" db="EMBL/GenBank/DDBJ databases">
        <title>Bacterial novel species Adhaeribacter sp. BT258 isolated from soil.</title>
        <authorList>
            <person name="Jung H.-Y."/>
        </authorList>
    </citation>
    <scope>NUCLEOTIDE SEQUENCE [LARGE SCALE GENOMIC DNA]</scope>
    <source>
        <strain evidence="1 2">BT258</strain>
    </source>
</reference>
<proteinExistence type="predicted"/>
<evidence type="ECO:0000313" key="1">
    <source>
        <dbReference type="EMBL" id="MBK0403684.1"/>
    </source>
</evidence>
<keyword evidence="2" id="KW-1185">Reference proteome</keyword>
<dbReference type="Pfam" id="PF13715">
    <property type="entry name" value="CarbopepD_reg_2"/>
    <property type="match status" value="1"/>
</dbReference>
<dbReference type="EMBL" id="JAEHFX010000005">
    <property type="protein sequence ID" value="MBK0403684.1"/>
    <property type="molecule type" value="Genomic_DNA"/>
</dbReference>
<comment type="caution">
    <text evidence="1">The sequence shown here is derived from an EMBL/GenBank/DDBJ whole genome shotgun (WGS) entry which is preliminary data.</text>
</comment>
<organism evidence="1 2">
    <name type="scientific">Adhaeribacter terrigena</name>
    <dbReference type="NCBI Taxonomy" id="2793070"/>
    <lineage>
        <taxon>Bacteria</taxon>
        <taxon>Pseudomonadati</taxon>
        <taxon>Bacteroidota</taxon>
        <taxon>Cytophagia</taxon>
        <taxon>Cytophagales</taxon>
        <taxon>Hymenobacteraceae</taxon>
        <taxon>Adhaeribacter</taxon>
    </lineage>
</organism>
<dbReference type="RefSeq" id="WP_200506427.1">
    <property type="nucleotide sequence ID" value="NZ_JAEHFX010000005.1"/>
</dbReference>
<protein>
    <submittedName>
        <fullName evidence="1">Carboxypeptidase-like regulatory domain-containing protein</fullName>
    </submittedName>
</protein>
<dbReference type="Gene3D" id="2.60.40.1120">
    <property type="entry name" value="Carboxypeptidase-like, regulatory domain"/>
    <property type="match status" value="1"/>
</dbReference>
<gene>
    <name evidence="1" type="ORF">I5M27_11855</name>
</gene>
<name>A0ABS1C2S2_9BACT</name>
<dbReference type="SUPFAM" id="SSF49464">
    <property type="entry name" value="Carboxypeptidase regulatory domain-like"/>
    <property type="match status" value="1"/>
</dbReference>
<dbReference type="InterPro" id="IPR008969">
    <property type="entry name" value="CarboxyPept-like_regulatory"/>
</dbReference>
<accession>A0ABS1C2S2</accession>